<evidence type="ECO:0000313" key="4">
    <source>
        <dbReference type="Proteomes" id="UP000008281"/>
    </source>
</evidence>
<evidence type="ECO:0000259" key="2">
    <source>
        <dbReference type="Pfam" id="PF26530"/>
    </source>
</evidence>
<dbReference type="Proteomes" id="UP000008281">
    <property type="component" value="Unassembled WGS sequence"/>
</dbReference>
<dbReference type="InterPro" id="IPR058721">
    <property type="entry name" value="NTF2_3"/>
</dbReference>
<organism evidence="4">
    <name type="scientific">Caenorhabditis remanei</name>
    <name type="common">Caenorhabditis vulgaris</name>
    <dbReference type="NCBI Taxonomy" id="31234"/>
    <lineage>
        <taxon>Eukaryota</taxon>
        <taxon>Metazoa</taxon>
        <taxon>Ecdysozoa</taxon>
        <taxon>Nematoda</taxon>
        <taxon>Chromadorea</taxon>
        <taxon>Rhabditida</taxon>
        <taxon>Rhabditina</taxon>
        <taxon>Rhabditomorpha</taxon>
        <taxon>Rhabditoidea</taxon>
        <taxon>Rhabditidae</taxon>
        <taxon>Peloderinae</taxon>
        <taxon>Caenorhabditis</taxon>
    </lineage>
</organism>
<feature type="signal peptide" evidence="1">
    <location>
        <begin position="1"/>
        <end position="19"/>
    </location>
</feature>
<sequence>MSVSLSLTVFVLLFGSVVCVPVNNEVDEEFSPYHGTCVKVLDTLQQTIAKRDASLIMDLFPEEFFFTWDAIRLYRYAQSMSVLPKEMTVSFHPRYHIAVGTLVACHADMAVEMEETVLEIGIKAKYFMVQFLVDRLSSTIFRAKQFDCEKKPDIF</sequence>
<feature type="domain" description="NTF2-like" evidence="2">
    <location>
        <begin position="36"/>
        <end position="150"/>
    </location>
</feature>
<keyword evidence="1" id="KW-0732">Signal</keyword>
<dbReference type="Pfam" id="PF26530">
    <property type="entry name" value="NTF2_3"/>
    <property type="match status" value="1"/>
</dbReference>
<proteinExistence type="predicted"/>
<feature type="chain" id="PRO_5003178662" description="NTF2-like domain-containing protein" evidence="1">
    <location>
        <begin position="20"/>
        <end position="155"/>
    </location>
</feature>
<dbReference type="EMBL" id="DS268745">
    <property type="protein sequence ID" value="EFP00891.1"/>
    <property type="molecule type" value="Genomic_DNA"/>
</dbReference>
<dbReference type="InParanoid" id="E3NJK1"/>
<dbReference type="HOGENOM" id="CLU_1697158_0_0_1"/>
<evidence type="ECO:0000313" key="3">
    <source>
        <dbReference type="EMBL" id="EFP00891.1"/>
    </source>
</evidence>
<accession>E3NJK1</accession>
<keyword evidence="4" id="KW-1185">Reference proteome</keyword>
<gene>
    <name evidence="3" type="ORF">CRE_11509</name>
</gene>
<name>E3NJK1_CAERE</name>
<evidence type="ECO:0000256" key="1">
    <source>
        <dbReference type="SAM" id="SignalP"/>
    </source>
</evidence>
<reference evidence="3" key="1">
    <citation type="submission" date="2007-07" db="EMBL/GenBank/DDBJ databases">
        <title>PCAP assembly of the Caenorhabditis remanei genome.</title>
        <authorList>
            <consortium name="The Caenorhabditis remanei Sequencing Consortium"/>
            <person name="Wilson R.K."/>
        </authorList>
    </citation>
    <scope>NUCLEOTIDE SEQUENCE [LARGE SCALE GENOMIC DNA]</scope>
    <source>
        <strain evidence="3">PB4641</strain>
    </source>
</reference>
<dbReference type="AlphaFoldDB" id="E3NJK1"/>
<protein>
    <recommendedName>
        <fullName evidence="2">NTF2-like domain-containing protein</fullName>
    </recommendedName>
</protein>